<dbReference type="PANTHER" id="PTHR33317">
    <property type="entry name" value="POLYNUCLEOTIDYL TRANSFERASE, RIBONUCLEASE H-LIKE SUPERFAMILY PROTEIN"/>
    <property type="match status" value="1"/>
</dbReference>
<accession>A0AA39RET5</accession>
<evidence type="ECO:0000313" key="2">
    <source>
        <dbReference type="Proteomes" id="UP001168877"/>
    </source>
</evidence>
<dbReference type="PANTHER" id="PTHR33317:SF1">
    <property type="entry name" value="POLYNUCLEOTIDYL TRANSFERASE, RIBONUCLEASE H-LIKE SUPERFAMILY PROTEIN"/>
    <property type="match status" value="1"/>
</dbReference>
<reference evidence="1" key="1">
    <citation type="journal article" date="2022" name="Plant J.">
        <title>Strategies of tolerance reflected in two North American maple genomes.</title>
        <authorList>
            <person name="McEvoy S.L."/>
            <person name="Sezen U.U."/>
            <person name="Trouern-Trend A."/>
            <person name="McMahon S.M."/>
            <person name="Schaberg P.G."/>
            <person name="Yang J."/>
            <person name="Wegrzyn J.L."/>
            <person name="Swenson N.G."/>
        </authorList>
    </citation>
    <scope>NUCLEOTIDE SEQUENCE</scope>
    <source>
        <strain evidence="1">NS2018</strain>
    </source>
</reference>
<dbReference type="Gene3D" id="3.30.420.140">
    <property type="entry name" value="YqgF/RNase H-like domain"/>
    <property type="match status" value="2"/>
</dbReference>
<gene>
    <name evidence="1" type="ORF">LWI29_015121</name>
</gene>
<proteinExistence type="predicted"/>
<dbReference type="Proteomes" id="UP001168877">
    <property type="component" value="Unassembled WGS sequence"/>
</dbReference>
<sequence>MKFLKPVTIYKEVFKDILMKNASKHGRLLGLDVSDHNYVSLAVSDSKNLTAVPLRGLHRQETNMTSMADIFQSLISEHNLVCFVVGTPYTWDTRDATPFLEHTQIFIDNLCKTGKLEGFKYTYWDTGIRSKNSEFVLEQHVKFMLEHLNQPQNMSKTIMDKCLAVSALQGFLDCTNKMVAEDIFYWPRDENFLDKLVNSIEGYMSKESGDPGRELDVDGIIVGKNPVGLIDEMCKTGKLKDLKYTYWEDNVASKRAEYTSKYHMDLLVRRRPPPTVDMFSGTYVLQMKFLRPVTLYKDVFKDILMNKASKHGRLLGLDVSDNYVSLAVSDCKNLTAIPLRGLHRQETNMTSMADIFQSLISKHNLVCLVVGTPYAWQRDAKPFMSKDSGDPGREWEDVDGIIVSKNHVGLIDEMCKTGKLKDLKYTYWEDNITSKGNLDFFNTLLHQSDPLIRPRQLYDPDPEDQEDSK</sequence>
<dbReference type="GO" id="GO:0000967">
    <property type="term" value="P:rRNA 5'-end processing"/>
    <property type="evidence" value="ECO:0007669"/>
    <property type="project" value="TreeGrafter"/>
</dbReference>
<dbReference type="AlphaFoldDB" id="A0AA39RET5"/>
<keyword evidence="2" id="KW-1185">Reference proteome</keyword>
<dbReference type="InterPro" id="IPR037027">
    <property type="entry name" value="YqgF/RNaseH-like_dom_sf"/>
</dbReference>
<organism evidence="1 2">
    <name type="scientific">Acer saccharum</name>
    <name type="common">Sugar maple</name>
    <dbReference type="NCBI Taxonomy" id="4024"/>
    <lineage>
        <taxon>Eukaryota</taxon>
        <taxon>Viridiplantae</taxon>
        <taxon>Streptophyta</taxon>
        <taxon>Embryophyta</taxon>
        <taxon>Tracheophyta</taxon>
        <taxon>Spermatophyta</taxon>
        <taxon>Magnoliopsida</taxon>
        <taxon>eudicotyledons</taxon>
        <taxon>Gunneridae</taxon>
        <taxon>Pentapetalae</taxon>
        <taxon>rosids</taxon>
        <taxon>malvids</taxon>
        <taxon>Sapindales</taxon>
        <taxon>Sapindaceae</taxon>
        <taxon>Hippocastanoideae</taxon>
        <taxon>Acereae</taxon>
        <taxon>Acer</taxon>
    </lineage>
</organism>
<evidence type="ECO:0008006" key="3">
    <source>
        <dbReference type="Google" id="ProtNLM"/>
    </source>
</evidence>
<dbReference type="EMBL" id="JAUESC010000388">
    <property type="protein sequence ID" value="KAK0571397.1"/>
    <property type="molecule type" value="Genomic_DNA"/>
</dbReference>
<reference evidence="1" key="2">
    <citation type="submission" date="2023-06" db="EMBL/GenBank/DDBJ databases">
        <authorList>
            <person name="Swenson N.G."/>
            <person name="Wegrzyn J.L."/>
            <person name="Mcevoy S.L."/>
        </authorList>
    </citation>
    <scope>NUCLEOTIDE SEQUENCE</scope>
    <source>
        <strain evidence="1">NS2018</strain>
        <tissue evidence="1">Leaf</tissue>
    </source>
</reference>
<dbReference type="Pfam" id="PF03652">
    <property type="entry name" value="RuvX"/>
    <property type="match status" value="1"/>
</dbReference>
<protein>
    <recommendedName>
        <fullName evidence="3">YqgF/RNase H-like domain-containing protein</fullName>
    </recommendedName>
</protein>
<evidence type="ECO:0000313" key="1">
    <source>
        <dbReference type="EMBL" id="KAK0571397.1"/>
    </source>
</evidence>
<name>A0AA39RET5_ACESA</name>
<dbReference type="SUPFAM" id="SSF53098">
    <property type="entry name" value="Ribonuclease H-like"/>
    <property type="match status" value="2"/>
</dbReference>
<comment type="caution">
    <text evidence="1">The sequence shown here is derived from an EMBL/GenBank/DDBJ whole genome shotgun (WGS) entry which is preliminary data.</text>
</comment>
<dbReference type="InterPro" id="IPR012337">
    <property type="entry name" value="RNaseH-like_sf"/>
</dbReference>
<dbReference type="InterPro" id="IPR005227">
    <property type="entry name" value="YqgF"/>
</dbReference>